<dbReference type="SMART" id="SM00671">
    <property type="entry name" value="SEL1"/>
    <property type="match status" value="3"/>
</dbReference>
<dbReference type="Proteomes" id="UP001145021">
    <property type="component" value="Unassembled WGS sequence"/>
</dbReference>
<name>A0A9W8CMG7_9FUNG</name>
<dbReference type="GO" id="GO:0010972">
    <property type="term" value="P:negative regulation of G2/M transition of mitotic cell cycle"/>
    <property type="evidence" value="ECO:0007669"/>
    <property type="project" value="TreeGrafter"/>
</dbReference>
<keyword evidence="3" id="KW-1185">Reference proteome</keyword>
<dbReference type="Gene3D" id="1.25.40.10">
    <property type="entry name" value="Tetratricopeptide repeat domain"/>
    <property type="match status" value="1"/>
</dbReference>
<feature type="compositionally biased region" description="Polar residues" evidence="1">
    <location>
        <begin position="162"/>
        <end position="173"/>
    </location>
</feature>
<dbReference type="InterPro" id="IPR011990">
    <property type="entry name" value="TPR-like_helical_dom_sf"/>
</dbReference>
<protein>
    <recommendedName>
        <fullName evidence="4">HCP-like protein</fullName>
    </recommendedName>
</protein>
<evidence type="ECO:0000313" key="2">
    <source>
        <dbReference type="EMBL" id="KAJ1648372.1"/>
    </source>
</evidence>
<organism evidence="2 3">
    <name type="scientific">Coemansia asiatica</name>
    <dbReference type="NCBI Taxonomy" id="1052880"/>
    <lineage>
        <taxon>Eukaryota</taxon>
        <taxon>Fungi</taxon>
        <taxon>Fungi incertae sedis</taxon>
        <taxon>Zoopagomycota</taxon>
        <taxon>Kickxellomycotina</taxon>
        <taxon>Kickxellomycetes</taxon>
        <taxon>Kickxellales</taxon>
        <taxon>Kickxellaceae</taxon>
        <taxon>Coemansia</taxon>
    </lineage>
</organism>
<feature type="region of interest" description="Disordered" evidence="1">
    <location>
        <begin position="157"/>
        <end position="271"/>
    </location>
</feature>
<proteinExistence type="predicted"/>
<feature type="compositionally biased region" description="Low complexity" evidence="1">
    <location>
        <begin position="212"/>
        <end position="236"/>
    </location>
</feature>
<dbReference type="SUPFAM" id="SSF81901">
    <property type="entry name" value="HCP-like"/>
    <property type="match status" value="1"/>
</dbReference>
<feature type="region of interest" description="Disordered" evidence="1">
    <location>
        <begin position="1"/>
        <end position="46"/>
    </location>
</feature>
<sequence length="447" mass="49604">MGFFRKSSSKSLSKSESAPTSQRYLDAGHQVSVAKPQRPPLNYQPTYEYQPYNDIETEYVNVDGDGAVYEQTGRRYQNPYHHAPHSAGISTLRMKGAYDHDDNDDFDDAASYHSISSNPGNPRPKAANASAPVTANHNYSPYAHTMPSRYMQMAAQGRGAARSNNPAIDSYYSTAGDDDVNVFRSAGQSPENISSRMSQTKMQLGHDHFLQAPSANHSSSMNSPAMSMGSAGAFSSDGRSPDIQRQQQQQHFLQQRRLPPVQETAAPKSDQELGEEYFQKAVNFHEQGDLASATGYFKRAADRHNPLGMLFYGLSLRHGWGCQPNENLAFVFLQKAGEHVVSHVKDMDPAVAGMAKDELAMAIYELGQSYRHGWGVSRNKKTAAYYFEVAAELGDTDAQSDIAACYEKGDGVKRDMKKAAHYYRLAHKQGVELFGTSWIFKKKYDSD</sequence>
<comment type="caution">
    <text evidence="2">The sequence shown here is derived from an EMBL/GenBank/DDBJ whole genome shotgun (WGS) entry which is preliminary data.</text>
</comment>
<evidence type="ECO:0008006" key="4">
    <source>
        <dbReference type="Google" id="ProtNLM"/>
    </source>
</evidence>
<dbReference type="Pfam" id="PF08238">
    <property type="entry name" value="Sel1"/>
    <property type="match status" value="4"/>
</dbReference>
<dbReference type="PANTHER" id="PTHR43628">
    <property type="entry name" value="ACTIVATOR OF C KINASE PROTEIN 1-RELATED"/>
    <property type="match status" value="1"/>
</dbReference>
<dbReference type="AlphaFoldDB" id="A0A9W8CMG7"/>
<dbReference type="PANTHER" id="PTHR43628:SF1">
    <property type="entry name" value="CHITIN SYNTHASE REGULATORY FACTOR 2-RELATED"/>
    <property type="match status" value="1"/>
</dbReference>
<evidence type="ECO:0000256" key="1">
    <source>
        <dbReference type="SAM" id="MobiDB-lite"/>
    </source>
</evidence>
<accession>A0A9W8CMG7</accession>
<evidence type="ECO:0000313" key="3">
    <source>
        <dbReference type="Proteomes" id="UP001145021"/>
    </source>
</evidence>
<reference evidence="2" key="1">
    <citation type="submission" date="2022-07" db="EMBL/GenBank/DDBJ databases">
        <title>Phylogenomic reconstructions and comparative analyses of Kickxellomycotina fungi.</title>
        <authorList>
            <person name="Reynolds N.K."/>
            <person name="Stajich J.E."/>
            <person name="Barry K."/>
            <person name="Grigoriev I.V."/>
            <person name="Crous P."/>
            <person name="Smith M.E."/>
        </authorList>
    </citation>
    <scope>NUCLEOTIDE SEQUENCE</scope>
    <source>
        <strain evidence="2">NBRC 105413</strain>
    </source>
</reference>
<gene>
    <name evidence="2" type="ORF">LPJ64_000321</name>
</gene>
<feature type="region of interest" description="Disordered" evidence="1">
    <location>
        <begin position="100"/>
        <end position="131"/>
    </location>
</feature>
<feature type="compositionally biased region" description="Low complexity" evidence="1">
    <location>
        <begin position="244"/>
        <end position="257"/>
    </location>
</feature>
<dbReference type="InterPro" id="IPR052945">
    <property type="entry name" value="Mitotic_Regulator"/>
</dbReference>
<dbReference type="GO" id="GO:0032153">
    <property type="term" value="C:cell division site"/>
    <property type="evidence" value="ECO:0007669"/>
    <property type="project" value="TreeGrafter"/>
</dbReference>
<dbReference type="EMBL" id="JANBOH010000006">
    <property type="protein sequence ID" value="KAJ1648372.1"/>
    <property type="molecule type" value="Genomic_DNA"/>
</dbReference>
<feature type="compositionally biased region" description="Polar residues" evidence="1">
    <location>
        <begin position="186"/>
        <end position="202"/>
    </location>
</feature>
<dbReference type="InterPro" id="IPR006597">
    <property type="entry name" value="Sel1-like"/>
</dbReference>